<keyword evidence="2" id="KW-0808">Transferase</keyword>
<keyword evidence="2" id="KW-0695">RNA-directed DNA polymerase</keyword>
<dbReference type="Proteomes" id="UP000245207">
    <property type="component" value="Unassembled WGS sequence"/>
</dbReference>
<evidence type="ECO:0000256" key="1">
    <source>
        <dbReference type="SAM" id="MobiDB-lite"/>
    </source>
</evidence>
<dbReference type="EMBL" id="PKPP01016935">
    <property type="protein sequence ID" value="PWA37317.1"/>
    <property type="molecule type" value="Genomic_DNA"/>
</dbReference>
<reference evidence="2 3" key="1">
    <citation type="journal article" date="2018" name="Mol. Plant">
        <title>The genome of Artemisia annua provides insight into the evolution of Asteraceae family and artemisinin biosynthesis.</title>
        <authorList>
            <person name="Shen Q."/>
            <person name="Zhang L."/>
            <person name="Liao Z."/>
            <person name="Wang S."/>
            <person name="Yan T."/>
            <person name="Shi P."/>
            <person name="Liu M."/>
            <person name="Fu X."/>
            <person name="Pan Q."/>
            <person name="Wang Y."/>
            <person name="Lv Z."/>
            <person name="Lu X."/>
            <person name="Zhang F."/>
            <person name="Jiang W."/>
            <person name="Ma Y."/>
            <person name="Chen M."/>
            <person name="Hao X."/>
            <person name="Li L."/>
            <person name="Tang Y."/>
            <person name="Lv G."/>
            <person name="Zhou Y."/>
            <person name="Sun X."/>
            <person name="Brodelius P.E."/>
            <person name="Rose J.K.C."/>
            <person name="Tang K."/>
        </authorList>
    </citation>
    <scope>NUCLEOTIDE SEQUENCE [LARGE SCALE GENOMIC DNA]</scope>
    <source>
        <strain evidence="3">cv. Huhao1</strain>
        <tissue evidence="2">Leaf</tissue>
    </source>
</reference>
<feature type="compositionally biased region" description="Basic and acidic residues" evidence="1">
    <location>
        <begin position="8"/>
        <end position="25"/>
    </location>
</feature>
<dbReference type="GO" id="GO:0003964">
    <property type="term" value="F:RNA-directed DNA polymerase activity"/>
    <property type="evidence" value="ECO:0007669"/>
    <property type="project" value="UniProtKB-KW"/>
</dbReference>
<organism evidence="2 3">
    <name type="scientific">Artemisia annua</name>
    <name type="common">Sweet wormwood</name>
    <dbReference type="NCBI Taxonomy" id="35608"/>
    <lineage>
        <taxon>Eukaryota</taxon>
        <taxon>Viridiplantae</taxon>
        <taxon>Streptophyta</taxon>
        <taxon>Embryophyta</taxon>
        <taxon>Tracheophyta</taxon>
        <taxon>Spermatophyta</taxon>
        <taxon>Magnoliopsida</taxon>
        <taxon>eudicotyledons</taxon>
        <taxon>Gunneridae</taxon>
        <taxon>Pentapetalae</taxon>
        <taxon>asterids</taxon>
        <taxon>campanulids</taxon>
        <taxon>Asterales</taxon>
        <taxon>Asteraceae</taxon>
        <taxon>Asteroideae</taxon>
        <taxon>Anthemideae</taxon>
        <taxon>Artemisiinae</taxon>
        <taxon>Artemisia</taxon>
    </lineage>
</organism>
<dbReference type="AlphaFoldDB" id="A0A2U1KKL9"/>
<keyword evidence="3" id="KW-1185">Reference proteome</keyword>
<comment type="caution">
    <text evidence="2">The sequence shown here is derived from an EMBL/GenBank/DDBJ whole genome shotgun (WGS) entry which is preliminary data.</text>
</comment>
<keyword evidence="2" id="KW-0548">Nucleotidyltransferase</keyword>
<evidence type="ECO:0000313" key="2">
    <source>
        <dbReference type="EMBL" id="PWA37317.1"/>
    </source>
</evidence>
<gene>
    <name evidence="2" type="ORF">CTI12_AA585680</name>
</gene>
<name>A0A2U1KKL9_ARTAN</name>
<protein>
    <submittedName>
        <fullName evidence="2">Reverse transcriptase domain, Reverse transcriptase zinc-binding domain protein</fullName>
    </submittedName>
</protein>
<evidence type="ECO:0000313" key="3">
    <source>
        <dbReference type="Proteomes" id="UP000245207"/>
    </source>
</evidence>
<feature type="region of interest" description="Disordered" evidence="1">
    <location>
        <begin position="1"/>
        <end position="28"/>
    </location>
</feature>
<accession>A0A2U1KKL9</accession>
<sequence length="200" mass="22331">MGANKGNENNKNRKSGNEVRDKDVSGSKSVATSNRFDLLCEEGGSEAIDPWNDVKIKVANACNTSVPIEESVLKGWNADMDNLKPLCKLEDLSYTWAEIVSGLSIKVTSNSIWSIIQRLVFGAAVYFIWQERNFRIFRNEFRTEEHVFKIIVDTVRHKIMGLRIKHSCEVGKAMAIWKLSVNGSNGSGRMGFDDGIDGVT</sequence>
<proteinExistence type="predicted"/>